<accession>W4QSU7</accession>
<keyword evidence="1" id="KW-0472">Membrane</keyword>
<reference evidence="2 3" key="1">
    <citation type="journal article" date="2014" name="Genome Announc.">
        <title>Draft Genome Sequences of Three Alkaliphilic Bacillus Strains, Bacillus wakoensis JCM 9140T, Bacillus akibai JCM 9157T, and Bacillus hemicellulosilyticus JCM 9152T.</title>
        <authorList>
            <person name="Yuki M."/>
            <person name="Oshima K."/>
            <person name="Suda W."/>
            <person name="Oshida Y."/>
            <person name="Kitamura K."/>
            <person name="Iida T."/>
            <person name="Hattori M."/>
            <person name="Ohkuma M."/>
        </authorList>
    </citation>
    <scope>NUCLEOTIDE SEQUENCE [LARGE SCALE GENOMIC DNA]</scope>
    <source>
        <strain evidence="2 3">JCM 9157</strain>
    </source>
</reference>
<protein>
    <submittedName>
        <fullName evidence="2">Uncharacterized protein</fullName>
    </submittedName>
</protein>
<dbReference type="AlphaFoldDB" id="W4QSU7"/>
<proteinExistence type="predicted"/>
<dbReference type="Proteomes" id="UP000018896">
    <property type="component" value="Unassembled WGS sequence"/>
</dbReference>
<gene>
    <name evidence="2" type="ORF">JCM9157_2273</name>
</gene>
<dbReference type="STRING" id="1236973.JCM9157_2273"/>
<keyword evidence="1" id="KW-1133">Transmembrane helix</keyword>
<evidence type="ECO:0000256" key="1">
    <source>
        <dbReference type="SAM" id="Phobius"/>
    </source>
</evidence>
<keyword evidence="3" id="KW-1185">Reference proteome</keyword>
<comment type="caution">
    <text evidence="2">The sequence shown here is derived from an EMBL/GenBank/DDBJ whole genome shotgun (WGS) entry which is preliminary data.</text>
</comment>
<feature type="transmembrane region" description="Helical" evidence="1">
    <location>
        <begin position="136"/>
        <end position="156"/>
    </location>
</feature>
<dbReference type="EMBL" id="BAUV01000015">
    <property type="protein sequence ID" value="GAE35176.1"/>
    <property type="molecule type" value="Genomic_DNA"/>
</dbReference>
<sequence length="166" mass="19107">MVHNVFFNSAKESLNHQREQLVHHLNLAYEENWDRDVIQASLELALDQEDKVTFIFGQDLELKYKSMQTGIEDIIIEREIVQSALSGEEVTKIIRVQQDRMFIVAAPMVVESDVQPNHVIVSVLHGYDREASQIKIINLIALLITVLFTAIIIFFVSRKITSRFAK</sequence>
<keyword evidence="1" id="KW-0812">Transmembrane</keyword>
<organism evidence="2 3">
    <name type="scientific">Halalkalibacter akibai (strain ATCC 43226 / DSM 21942 / CIP 109018 / JCM 9157 / 1139)</name>
    <name type="common">Bacillus akibai</name>
    <dbReference type="NCBI Taxonomy" id="1236973"/>
    <lineage>
        <taxon>Bacteria</taxon>
        <taxon>Bacillati</taxon>
        <taxon>Bacillota</taxon>
        <taxon>Bacilli</taxon>
        <taxon>Bacillales</taxon>
        <taxon>Bacillaceae</taxon>
        <taxon>Halalkalibacter</taxon>
    </lineage>
</organism>
<evidence type="ECO:0000313" key="2">
    <source>
        <dbReference type="EMBL" id="GAE35176.1"/>
    </source>
</evidence>
<evidence type="ECO:0000313" key="3">
    <source>
        <dbReference type="Proteomes" id="UP000018896"/>
    </source>
</evidence>
<name>W4QSU7_HALA3</name>